<keyword evidence="2" id="KW-1185">Reference proteome</keyword>
<dbReference type="Proteomes" id="UP000821845">
    <property type="component" value="Chromosome 1"/>
</dbReference>
<accession>A0ACB7TCF7</accession>
<organism evidence="1 2">
    <name type="scientific">Hyalomma asiaticum</name>
    <name type="common">Tick</name>
    <dbReference type="NCBI Taxonomy" id="266040"/>
    <lineage>
        <taxon>Eukaryota</taxon>
        <taxon>Metazoa</taxon>
        <taxon>Ecdysozoa</taxon>
        <taxon>Arthropoda</taxon>
        <taxon>Chelicerata</taxon>
        <taxon>Arachnida</taxon>
        <taxon>Acari</taxon>
        <taxon>Parasitiformes</taxon>
        <taxon>Ixodida</taxon>
        <taxon>Ixodoidea</taxon>
        <taxon>Ixodidae</taxon>
        <taxon>Hyalomminae</taxon>
        <taxon>Hyalomma</taxon>
    </lineage>
</organism>
<dbReference type="EMBL" id="CM023481">
    <property type="protein sequence ID" value="KAH6943931.1"/>
    <property type="molecule type" value="Genomic_DNA"/>
</dbReference>
<sequence length="156" mass="17506">MPQLELQKFDGNGQKWHPFLMQFSTAVHNDDLSAPDKFNYLSTLVTRATAAAISGLQATGECYEDAIDTLKKRSVDERIVVQEHLRSLLDLGPVLSSSTTEVRDLYDEVQLHVRSLKALGTSPNTYSSMLREILLRVIPSDLVLKYHELDKTSTTV</sequence>
<evidence type="ECO:0000313" key="1">
    <source>
        <dbReference type="EMBL" id="KAH6943931.1"/>
    </source>
</evidence>
<name>A0ACB7TCF7_HYAAI</name>
<comment type="caution">
    <text evidence="1">The sequence shown here is derived from an EMBL/GenBank/DDBJ whole genome shotgun (WGS) entry which is preliminary data.</text>
</comment>
<protein>
    <submittedName>
        <fullName evidence="1">Uncharacterized protein</fullName>
    </submittedName>
</protein>
<gene>
    <name evidence="1" type="ORF">HPB50_000645</name>
</gene>
<evidence type="ECO:0000313" key="2">
    <source>
        <dbReference type="Proteomes" id="UP000821845"/>
    </source>
</evidence>
<proteinExistence type="predicted"/>
<reference evidence="1" key="1">
    <citation type="submission" date="2020-05" db="EMBL/GenBank/DDBJ databases">
        <title>Large-scale comparative analyses of tick genomes elucidate their genetic diversity and vector capacities.</title>
        <authorList>
            <person name="Jia N."/>
            <person name="Wang J."/>
            <person name="Shi W."/>
            <person name="Du L."/>
            <person name="Sun Y."/>
            <person name="Zhan W."/>
            <person name="Jiang J."/>
            <person name="Wang Q."/>
            <person name="Zhang B."/>
            <person name="Ji P."/>
            <person name="Sakyi L.B."/>
            <person name="Cui X."/>
            <person name="Yuan T."/>
            <person name="Jiang B."/>
            <person name="Yang W."/>
            <person name="Lam T.T.-Y."/>
            <person name="Chang Q."/>
            <person name="Ding S."/>
            <person name="Wang X."/>
            <person name="Zhu J."/>
            <person name="Ruan X."/>
            <person name="Zhao L."/>
            <person name="Wei J."/>
            <person name="Que T."/>
            <person name="Du C."/>
            <person name="Cheng J."/>
            <person name="Dai P."/>
            <person name="Han X."/>
            <person name="Huang E."/>
            <person name="Gao Y."/>
            <person name="Liu J."/>
            <person name="Shao H."/>
            <person name="Ye R."/>
            <person name="Li L."/>
            <person name="Wei W."/>
            <person name="Wang X."/>
            <person name="Wang C."/>
            <person name="Yang T."/>
            <person name="Huo Q."/>
            <person name="Li W."/>
            <person name="Guo W."/>
            <person name="Chen H."/>
            <person name="Zhou L."/>
            <person name="Ni X."/>
            <person name="Tian J."/>
            <person name="Zhou Y."/>
            <person name="Sheng Y."/>
            <person name="Liu T."/>
            <person name="Pan Y."/>
            <person name="Xia L."/>
            <person name="Li J."/>
            <person name="Zhao F."/>
            <person name="Cao W."/>
        </authorList>
    </citation>
    <scope>NUCLEOTIDE SEQUENCE</scope>
    <source>
        <strain evidence="1">Hyas-2018</strain>
    </source>
</reference>